<evidence type="ECO:0000313" key="3">
    <source>
        <dbReference type="EMBL" id="ORX68893.1"/>
    </source>
</evidence>
<dbReference type="GO" id="GO:0016592">
    <property type="term" value="C:mediator complex"/>
    <property type="evidence" value="ECO:0007669"/>
    <property type="project" value="TreeGrafter"/>
</dbReference>
<dbReference type="Pfam" id="PF02996">
    <property type="entry name" value="Prefoldin"/>
    <property type="match status" value="1"/>
</dbReference>
<dbReference type="PRINTS" id="PR01502">
    <property type="entry name" value="UXTPROTEIN"/>
</dbReference>
<sequence length="146" mass="17259">MSKDIETQILKYEKFVNDTLKPKLKNELDLRDKIYDEISEYSKLNTKIEFIKENNLKKLRTKVDLGSNFYVNAEIDDTEYIYMNIGYGFHAQLKLDEAQQYIEKKNKLLEKKAEKHSEEIAKIKSHIKLVLETIQQILDLNGQENS</sequence>
<dbReference type="GO" id="GO:0045944">
    <property type="term" value="P:positive regulation of transcription by RNA polymerase II"/>
    <property type="evidence" value="ECO:0007669"/>
    <property type="project" value="TreeGrafter"/>
</dbReference>
<evidence type="ECO:0000313" key="4">
    <source>
        <dbReference type="Proteomes" id="UP000193944"/>
    </source>
</evidence>
<evidence type="ECO:0008006" key="5">
    <source>
        <dbReference type="Google" id="ProtNLM"/>
    </source>
</evidence>
<dbReference type="NCBIfam" id="TIGR00293">
    <property type="entry name" value="prefoldin subunit alpha"/>
    <property type="match status" value="1"/>
</dbReference>
<gene>
    <name evidence="3" type="ORF">BCR32DRAFT_272470</name>
</gene>
<accession>A0A1Y1W5T5</accession>
<dbReference type="InterPro" id="IPR009053">
    <property type="entry name" value="Prefoldin"/>
</dbReference>
<comment type="caution">
    <text evidence="3">The sequence shown here is derived from an EMBL/GenBank/DDBJ whole genome shotgun (WGS) entry which is preliminary data.</text>
</comment>
<comment type="similarity">
    <text evidence="1">Belongs to the UXT family.</text>
</comment>
<reference evidence="3 4" key="2">
    <citation type="submission" date="2016-08" db="EMBL/GenBank/DDBJ databases">
        <title>Pervasive Adenine N6-methylation of Active Genes in Fungi.</title>
        <authorList>
            <consortium name="DOE Joint Genome Institute"/>
            <person name="Mondo S.J."/>
            <person name="Dannebaum R.O."/>
            <person name="Kuo R.C."/>
            <person name="Labutti K."/>
            <person name="Haridas S."/>
            <person name="Kuo A."/>
            <person name="Salamov A."/>
            <person name="Ahrendt S.R."/>
            <person name="Lipzen A."/>
            <person name="Sullivan W."/>
            <person name="Andreopoulos W.B."/>
            <person name="Clum A."/>
            <person name="Lindquist E."/>
            <person name="Daum C."/>
            <person name="Ramamoorthy G.K."/>
            <person name="Gryganskyi A."/>
            <person name="Culley D."/>
            <person name="Magnuson J.K."/>
            <person name="James T.Y."/>
            <person name="O'Malley M.A."/>
            <person name="Stajich J.E."/>
            <person name="Spatafora J.W."/>
            <person name="Visel A."/>
            <person name="Grigoriev I.V."/>
        </authorList>
    </citation>
    <scope>NUCLEOTIDE SEQUENCE [LARGE SCALE GENOMIC DNA]</scope>
    <source>
        <strain evidence="3 4">S4</strain>
    </source>
</reference>
<protein>
    <recommendedName>
        <fullName evidence="5">Prefoldin alpha-like protein</fullName>
    </recommendedName>
</protein>
<dbReference type="Proteomes" id="UP000193944">
    <property type="component" value="Unassembled WGS sequence"/>
</dbReference>
<dbReference type="InterPro" id="IPR004127">
    <property type="entry name" value="Prefoldin_subunit_alpha"/>
</dbReference>
<proteinExistence type="inferred from homology"/>
<dbReference type="Gene3D" id="1.10.287.370">
    <property type="match status" value="1"/>
</dbReference>
<reference evidence="3 4" key="1">
    <citation type="submission" date="2016-08" db="EMBL/GenBank/DDBJ databases">
        <title>A Parts List for Fungal Cellulosomes Revealed by Comparative Genomics.</title>
        <authorList>
            <consortium name="DOE Joint Genome Institute"/>
            <person name="Haitjema C.H."/>
            <person name="Gilmore S.P."/>
            <person name="Henske J.K."/>
            <person name="Solomon K.V."/>
            <person name="De Groot R."/>
            <person name="Kuo A."/>
            <person name="Mondo S.J."/>
            <person name="Salamov A.A."/>
            <person name="Labutti K."/>
            <person name="Zhao Z."/>
            <person name="Chiniquy J."/>
            <person name="Barry K."/>
            <person name="Brewer H.M."/>
            <person name="Purvine S.O."/>
            <person name="Wright A.T."/>
            <person name="Boxma B."/>
            <person name="Van Alen T."/>
            <person name="Hackstein J.H."/>
            <person name="Baker S.E."/>
            <person name="Grigoriev I.V."/>
            <person name="O'Malley M.A."/>
        </authorList>
    </citation>
    <scope>NUCLEOTIDE SEQUENCE [LARGE SCALE GENOMIC DNA]</scope>
    <source>
        <strain evidence="3 4">S4</strain>
    </source>
</reference>
<dbReference type="SUPFAM" id="SSF46579">
    <property type="entry name" value="Prefoldin"/>
    <property type="match status" value="1"/>
</dbReference>
<organism evidence="3 4">
    <name type="scientific">Anaeromyces robustus</name>
    <dbReference type="NCBI Taxonomy" id="1754192"/>
    <lineage>
        <taxon>Eukaryota</taxon>
        <taxon>Fungi</taxon>
        <taxon>Fungi incertae sedis</taxon>
        <taxon>Chytridiomycota</taxon>
        <taxon>Chytridiomycota incertae sedis</taxon>
        <taxon>Neocallimastigomycetes</taxon>
        <taxon>Neocallimastigales</taxon>
        <taxon>Neocallimastigaceae</taxon>
        <taxon>Anaeromyces</taxon>
    </lineage>
</organism>
<dbReference type="GO" id="GO:0000122">
    <property type="term" value="P:negative regulation of transcription by RNA polymerase II"/>
    <property type="evidence" value="ECO:0007669"/>
    <property type="project" value="InterPro"/>
</dbReference>
<dbReference type="STRING" id="1754192.A0A1Y1W5T5"/>
<evidence type="ECO:0000256" key="2">
    <source>
        <dbReference type="SAM" id="Coils"/>
    </source>
</evidence>
<dbReference type="GO" id="GO:0003714">
    <property type="term" value="F:transcription corepressor activity"/>
    <property type="evidence" value="ECO:0007669"/>
    <property type="project" value="InterPro"/>
</dbReference>
<dbReference type="CDD" id="cd23158">
    <property type="entry name" value="Prefoldin_UXT"/>
    <property type="match status" value="1"/>
</dbReference>
<name>A0A1Y1W5T5_9FUNG</name>
<dbReference type="PANTHER" id="PTHR13345">
    <property type="entry name" value="MEDIATOR OF RNA POLYMERASE II TRANSCRIPTION SUBUNIT 10"/>
    <property type="match status" value="1"/>
</dbReference>
<dbReference type="PANTHER" id="PTHR13345:SF9">
    <property type="entry name" value="PROTEIN UXT"/>
    <property type="match status" value="1"/>
</dbReference>
<dbReference type="AlphaFoldDB" id="A0A1Y1W5T5"/>
<dbReference type="OrthoDB" id="433124at2759"/>
<dbReference type="EMBL" id="MCFG01000421">
    <property type="protein sequence ID" value="ORX68893.1"/>
    <property type="molecule type" value="Genomic_DNA"/>
</dbReference>
<keyword evidence="4" id="KW-1185">Reference proteome</keyword>
<keyword evidence="2" id="KW-0175">Coiled coil</keyword>
<evidence type="ECO:0000256" key="1">
    <source>
        <dbReference type="ARBA" id="ARBA00007666"/>
    </source>
</evidence>
<dbReference type="InterPro" id="IPR003994">
    <property type="entry name" value="UXT"/>
</dbReference>
<feature type="coiled-coil region" evidence="2">
    <location>
        <begin position="95"/>
        <end position="126"/>
    </location>
</feature>